<protein>
    <submittedName>
        <fullName evidence="1">Uncharacterized protein</fullName>
    </submittedName>
</protein>
<dbReference type="AlphaFoldDB" id="A0AAV3XLK4"/>
<gene>
    <name evidence="1" type="ORF">MiSe_63460</name>
</gene>
<dbReference type="EMBL" id="BLAY01000125">
    <property type="protein sequence ID" value="GET41534.1"/>
    <property type="molecule type" value="Genomic_DNA"/>
</dbReference>
<keyword evidence="2" id="KW-1185">Reference proteome</keyword>
<proteinExistence type="predicted"/>
<name>A0AAV3XLK4_9CYAN</name>
<organism evidence="1 2">
    <name type="scientific">Microseira wollei NIES-4236</name>
    <dbReference type="NCBI Taxonomy" id="2530354"/>
    <lineage>
        <taxon>Bacteria</taxon>
        <taxon>Bacillati</taxon>
        <taxon>Cyanobacteriota</taxon>
        <taxon>Cyanophyceae</taxon>
        <taxon>Oscillatoriophycideae</taxon>
        <taxon>Aerosakkonematales</taxon>
        <taxon>Aerosakkonemataceae</taxon>
        <taxon>Microseira</taxon>
    </lineage>
</organism>
<evidence type="ECO:0000313" key="2">
    <source>
        <dbReference type="Proteomes" id="UP001050975"/>
    </source>
</evidence>
<sequence length="86" mass="9864">MMTKTQQEIVRQGYQALVDALGIVDTIRFIQHFSSGQGDYTQERHVWLDGTSLQDILTLLPSHPKNLYLMNREDAKNAKEEEGRST</sequence>
<dbReference type="Proteomes" id="UP001050975">
    <property type="component" value="Unassembled WGS sequence"/>
</dbReference>
<reference evidence="1" key="1">
    <citation type="submission" date="2019-10" db="EMBL/GenBank/DDBJ databases">
        <title>Draft genome sequece of Microseira wollei NIES-4236.</title>
        <authorList>
            <person name="Yamaguchi H."/>
            <person name="Suzuki S."/>
            <person name="Kawachi M."/>
        </authorList>
    </citation>
    <scope>NUCLEOTIDE SEQUENCE</scope>
    <source>
        <strain evidence="1">NIES-4236</strain>
    </source>
</reference>
<accession>A0AAV3XLK4</accession>
<evidence type="ECO:0000313" key="1">
    <source>
        <dbReference type="EMBL" id="GET41534.1"/>
    </source>
</evidence>
<comment type="caution">
    <text evidence="1">The sequence shown here is derived from an EMBL/GenBank/DDBJ whole genome shotgun (WGS) entry which is preliminary data.</text>
</comment>